<dbReference type="PANTHER" id="PTHR42894">
    <property type="entry name" value="N-(5'-PHOSPHORIBOSYL)ANTHRANILATE ISOMERASE"/>
    <property type="match status" value="1"/>
</dbReference>
<evidence type="ECO:0000256" key="3">
    <source>
        <dbReference type="ARBA" id="ARBA00012572"/>
    </source>
</evidence>
<feature type="domain" description="N-(5'phosphoribosyl) anthranilate isomerase (PRAI)" evidence="10">
    <location>
        <begin position="8"/>
        <end position="210"/>
    </location>
</feature>
<evidence type="ECO:0000313" key="11">
    <source>
        <dbReference type="EMBL" id="TCP31637.1"/>
    </source>
</evidence>
<gene>
    <name evidence="9" type="primary">trpF</name>
    <name evidence="11" type="ORF">EV207_102127</name>
</gene>
<keyword evidence="7 9" id="KW-0057">Aromatic amino acid biosynthesis</keyword>
<comment type="caution">
    <text evidence="11">The sequence shown here is derived from an EMBL/GenBank/DDBJ whole genome shotgun (WGS) entry which is preliminary data.</text>
</comment>
<organism evidence="11 12">
    <name type="scientific">Scopulibacillus darangshiensis</name>
    <dbReference type="NCBI Taxonomy" id="442528"/>
    <lineage>
        <taxon>Bacteria</taxon>
        <taxon>Bacillati</taxon>
        <taxon>Bacillota</taxon>
        <taxon>Bacilli</taxon>
        <taxon>Bacillales</taxon>
        <taxon>Sporolactobacillaceae</taxon>
        <taxon>Scopulibacillus</taxon>
    </lineage>
</organism>
<dbReference type="GO" id="GO:0000162">
    <property type="term" value="P:L-tryptophan biosynthetic process"/>
    <property type="evidence" value="ECO:0007669"/>
    <property type="project" value="UniProtKB-UniRule"/>
</dbReference>
<sequence>MTQQPMLKYCGNQSLQDVVISLRSKATHIGLIFTPESKRKVSVYEAESWFRELGDQIKGKKIVGVFVNSTIDAIKEAVNRLPIDIIQCHGNESAEDLLFLKKQIKKPVWKAIHHGDHAIELMRSYQGIASGFVIDTKVQHAWGGSGQSFNWAAVPDYLEEAARQGALCFIAGGIHADNVEKLLHFEPAGIDIASGIETNAKKDRSKIKMIERKVTEHDSAT</sequence>
<keyword evidence="8 9" id="KW-0413">Isomerase</keyword>
<dbReference type="EMBL" id="SLXK01000002">
    <property type="protein sequence ID" value="TCP31637.1"/>
    <property type="molecule type" value="Genomic_DNA"/>
</dbReference>
<evidence type="ECO:0000256" key="5">
    <source>
        <dbReference type="ARBA" id="ARBA00022605"/>
    </source>
</evidence>
<dbReference type="Pfam" id="PF00697">
    <property type="entry name" value="PRAI"/>
    <property type="match status" value="1"/>
</dbReference>
<dbReference type="InterPro" id="IPR044643">
    <property type="entry name" value="TrpF_fam"/>
</dbReference>
<dbReference type="Gene3D" id="3.20.20.70">
    <property type="entry name" value="Aldolase class I"/>
    <property type="match status" value="1"/>
</dbReference>
<dbReference type="RefSeq" id="WP_207902905.1">
    <property type="nucleotide sequence ID" value="NZ_SLXK01000002.1"/>
</dbReference>
<evidence type="ECO:0000256" key="6">
    <source>
        <dbReference type="ARBA" id="ARBA00022822"/>
    </source>
</evidence>
<evidence type="ECO:0000256" key="9">
    <source>
        <dbReference type="HAMAP-Rule" id="MF_00135"/>
    </source>
</evidence>
<protein>
    <recommendedName>
        <fullName evidence="4 9">N-(5'-phosphoribosyl)anthranilate isomerase</fullName>
        <shortName evidence="9">PRAI</shortName>
        <ecNumber evidence="3 9">5.3.1.24</ecNumber>
    </recommendedName>
</protein>
<evidence type="ECO:0000256" key="8">
    <source>
        <dbReference type="ARBA" id="ARBA00023235"/>
    </source>
</evidence>
<keyword evidence="6 9" id="KW-0822">Tryptophan biosynthesis</keyword>
<dbReference type="InterPro" id="IPR001240">
    <property type="entry name" value="PRAI_dom"/>
</dbReference>
<name>A0A4R2P9P1_9BACL</name>
<keyword evidence="5 9" id="KW-0028">Amino-acid biosynthesis</keyword>
<evidence type="ECO:0000259" key="10">
    <source>
        <dbReference type="Pfam" id="PF00697"/>
    </source>
</evidence>
<comment type="catalytic activity">
    <reaction evidence="1 9">
        <text>N-(5-phospho-beta-D-ribosyl)anthranilate = 1-(2-carboxyphenylamino)-1-deoxy-D-ribulose 5-phosphate</text>
        <dbReference type="Rhea" id="RHEA:21540"/>
        <dbReference type="ChEBI" id="CHEBI:18277"/>
        <dbReference type="ChEBI" id="CHEBI:58613"/>
        <dbReference type="EC" id="5.3.1.24"/>
    </reaction>
</comment>
<dbReference type="InterPro" id="IPR013785">
    <property type="entry name" value="Aldolase_TIM"/>
</dbReference>
<dbReference type="NCBIfam" id="NF002301">
    <property type="entry name" value="PRK01222.2-1"/>
    <property type="match status" value="1"/>
</dbReference>
<dbReference type="AlphaFoldDB" id="A0A4R2P9P1"/>
<reference evidence="11 12" key="1">
    <citation type="submission" date="2019-03" db="EMBL/GenBank/DDBJ databases">
        <title>Genomic Encyclopedia of Type Strains, Phase IV (KMG-IV): sequencing the most valuable type-strain genomes for metagenomic binning, comparative biology and taxonomic classification.</title>
        <authorList>
            <person name="Goeker M."/>
        </authorList>
    </citation>
    <scope>NUCLEOTIDE SEQUENCE [LARGE SCALE GENOMIC DNA]</scope>
    <source>
        <strain evidence="11 12">DSM 19377</strain>
    </source>
</reference>
<accession>A0A4R2P9P1</accession>
<dbReference type="HAMAP" id="MF_00135">
    <property type="entry name" value="PRAI"/>
    <property type="match status" value="1"/>
</dbReference>
<evidence type="ECO:0000256" key="1">
    <source>
        <dbReference type="ARBA" id="ARBA00001164"/>
    </source>
</evidence>
<comment type="similarity">
    <text evidence="9">Belongs to the TrpF family.</text>
</comment>
<dbReference type="PANTHER" id="PTHR42894:SF1">
    <property type="entry name" value="N-(5'-PHOSPHORIBOSYL)ANTHRANILATE ISOMERASE"/>
    <property type="match status" value="1"/>
</dbReference>
<dbReference type="CDD" id="cd00405">
    <property type="entry name" value="PRAI"/>
    <property type="match status" value="1"/>
</dbReference>
<evidence type="ECO:0000256" key="2">
    <source>
        <dbReference type="ARBA" id="ARBA00004664"/>
    </source>
</evidence>
<dbReference type="UniPathway" id="UPA00035">
    <property type="reaction ID" value="UER00042"/>
</dbReference>
<dbReference type="GO" id="GO:0004640">
    <property type="term" value="F:phosphoribosylanthranilate isomerase activity"/>
    <property type="evidence" value="ECO:0007669"/>
    <property type="project" value="UniProtKB-UniRule"/>
</dbReference>
<evidence type="ECO:0000313" key="12">
    <source>
        <dbReference type="Proteomes" id="UP000295416"/>
    </source>
</evidence>
<evidence type="ECO:0000256" key="4">
    <source>
        <dbReference type="ARBA" id="ARBA00022272"/>
    </source>
</evidence>
<dbReference type="SUPFAM" id="SSF51366">
    <property type="entry name" value="Ribulose-phoshate binding barrel"/>
    <property type="match status" value="1"/>
</dbReference>
<proteinExistence type="inferred from homology"/>
<comment type="pathway">
    <text evidence="2 9">Amino-acid biosynthesis; L-tryptophan biosynthesis; L-tryptophan from chorismate: step 3/5.</text>
</comment>
<dbReference type="EC" id="5.3.1.24" evidence="3 9"/>
<dbReference type="Proteomes" id="UP000295416">
    <property type="component" value="Unassembled WGS sequence"/>
</dbReference>
<evidence type="ECO:0000256" key="7">
    <source>
        <dbReference type="ARBA" id="ARBA00023141"/>
    </source>
</evidence>
<dbReference type="InterPro" id="IPR011060">
    <property type="entry name" value="RibuloseP-bd_barrel"/>
</dbReference>
<keyword evidence="12" id="KW-1185">Reference proteome</keyword>